<dbReference type="Gene3D" id="1.10.10.10">
    <property type="entry name" value="Winged helix-like DNA-binding domain superfamily/Winged helix DNA-binding domain"/>
    <property type="match status" value="1"/>
</dbReference>
<dbReference type="Pfam" id="PF07638">
    <property type="entry name" value="Sigma70_ECF"/>
    <property type="match status" value="1"/>
</dbReference>
<comment type="caution">
    <text evidence="2">The sequence shown here is derived from an EMBL/GenBank/DDBJ whole genome shotgun (WGS) entry which is preliminary data.</text>
</comment>
<organism evidence="2 3">
    <name type="scientific">Jutongia hominis</name>
    <dbReference type="NCBI Taxonomy" id="2763664"/>
    <lineage>
        <taxon>Bacteria</taxon>
        <taxon>Bacillati</taxon>
        <taxon>Bacillota</taxon>
        <taxon>Clostridia</taxon>
        <taxon>Lachnospirales</taxon>
        <taxon>Lachnospiraceae</taxon>
        <taxon>Jutongia</taxon>
    </lineage>
</organism>
<dbReference type="SUPFAM" id="SSF88659">
    <property type="entry name" value="Sigma3 and sigma4 domains of RNA polymerase sigma factors"/>
    <property type="match status" value="1"/>
</dbReference>
<proteinExistence type="predicted"/>
<dbReference type="EMBL" id="JACRSW010000035">
    <property type="protein sequence ID" value="MBC8558184.1"/>
    <property type="molecule type" value="Genomic_DNA"/>
</dbReference>
<accession>A0ABR7MWJ3</accession>
<reference evidence="2 3" key="1">
    <citation type="submission" date="2020-08" db="EMBL/GenBank/DDBJ databases">
        <title>Genome public.</title>
        <authorList>
            <person name="Liu C."/>
            <person name="Sun Q."/>
        </authorList>
    </citation>
    <scope>NUCLEOTIDE SEQUENCE [LARGE SCALE GENOMIC DNA]</scope>
    <source>
        <strain evidence="2 3">BX3</strain>
    </source>
</reference>
<evidence type="ECO:0000313" key="2">
    <source>
        <dbReference type="EMBL" id="MBC8558184.1"/>
    </source>
</evidence>
<dbReference type="InterPro" id="IPR053812">
    <property type="entry name" value="HTH_Sigma70_ECF-like"/>
</dbReference>
<protein>
    <submittedName>
        <fullName evidence="2">Sigma-70 family RNA polymerase sigma factor</fullName>
    </submittedName>
</protein>
<gene>
    <name evidence="2" type="ORF">H8700_10765</name>
</gene>
<name>A0ABR7MWJ3_9FIRM</name>
<sequence length="180" mass="21232">MENKEQLRPLTREERKFSEENYHLIMDFLKKLKLDAEEFFDIVVFDFLLSVEKYLNDPQLQAKCSFEAVSYMYMKRAVFVHFRKQKAQKRSTGVGSNISLDSMGMNISNHSTMETASNMEYREMVKQIENGLTEEQKKIFSDKVEGYSLKEIADNHGIKQKRAYKQFDKVKRIVTEVMEA</sequence>
<evidence type="ECO:0000313" key="3">
    <source>
        <dbReference type="Proteomes" id="UP000637513"/>
    </source>
</evidence>
<dbReference type="InterPro" id="IPR036388">
    <property type="entry name" value="WH-like_DNA-bd_sf"/>
</dbReference>
<dbReference type="Proteomes" id="UP000637513">
    <property type="component" value="Unassembled WGS sequence"/>
</dbReference>
<keyword evidence="3" id="KW-1185">Reference proteome</keyword>
<dbReference type="RefSeq" id="WP_249305633.1">
    <property type="nucleotide sequence ID" value="NZ_JACRSW010000035.1"/>
</dbReference>
<feature type="domain" description="RNA polymerase sigma-70 ECF-like HTH" evidence="1">
    <location>
        <begin position="44"/>
        <end position="168"/>
    </location>
</feature>
<dbReference type="InterPro" id="IPR013324">
    <property type="entry name" value="RNA_pol_sigma_r3/r4-like"/>
</dbReference>
<evidence type="ECO:0000259" key="1">
    <source>
        <dbReference type="Pfam" id="PF07638"/>
    </source>
</evidence>